<dbReference type="SUPFAM" id="SSF63829">
    <property type="entry name" value="Calcium-dependent phosphotriesterase"/>
    <property type="match status" value="1"/>
</dbReference>
<dbReference type="AlphaFoldDB" id="A0A0F6W0F1"/>
<dbReference type="Gene3D" id="2.130.10.10">
    <property type="entry name" value="YVTN repeat-like/Quinoprotein amine dehydrogenase"/>
    <property type="match status" value="1"/>
</dbReference>
<dbReference type="InterPro" id="IPR013783">
    <property type="entry name" value="Ig-like_fold"/>
</dbReference>
<reference evidence="1 2" key="1">
    <citation type="submission" date="2015-03" db="EMBL/GenBank/DDBJ databases">
        <title>Genome assembly of Sandaracinus amylolyticus DSM 53668.</title>
        <authorList>
            <person name="Sharma G."/>
            <person name="Subramanian S."/>
        </authorList>
    </citation>
    <scope>NUCLEOTIDE SEQUENCE [LARGE SCALE GENOMIC DNA]</scope>
    <source>
        <strain evidence="1 2">DSM 53668</strain>
    </source>
</reference>
<evidence type="ECO:0000313" key="1">
    <source>
        <dbReference type="EMBL" id="AKF04102.1"/>
    </source>
</evidence>
<dbReference type="KEGG" id="samy:DB32_001251"/>
<gene>
    <name evidence="1" type="ORF">DB32_001251</name>
</gene>
<dbReference type="EMBL" id="CP011125">
    <property type="protein sequence ID" value="AKF04102.1"/>
    <property type="molecule type" value="Genomic_DNA"/>
</dbReference>
<dbReference type="InterPro" id="IPR015943">
    <property type="entry name" value="WD40/YVTN_repeat-like_dom_sf"/>
</dbReference>
<accession>A0A0F6W0F1</accession>
<evidence type="ECO:0000313" key="2">
    <source>
        <dbReference type="Proteomes" id="UP000034883"/>
    </source>
</evidence>
<dbReference type="OrthoDB" id="5395460at2"/>
<dbReference type="SUPFAM" id="SSF63825">
    <property type="entry name" value="YWTD domain"/>
    <property type="match status" value="1"/>
</dbReference>
<name>A0A0F6W0F1_9BACT</name>
<dbReference type="STRING" id="927083.DB32_001251"/>
<organism evidence="1 2">
    <name type="scientific">Sandaracinus amylolyticus</name>
    <dbReference type="NCBI Taxonomy" id="927083"/>
    <lineage>
        <taxon>Bacteria</taxon>
        <taxon>Pseudomonadati</taxon>
        <taxon>Myxococcota</taxon>
        <taxon>Polyangia</taxon>
        <taxon>Polyangiales</taxon>
        <taxon>Sandaracinaceae</taxon>
        <taxon>Sandaracinus</taxon>
    </lineage>
</organism>
<dbReference type="PANTHER" id="PTHR47197">
    <property type="entry name" value="PROTEIN NIRF"/>
    <property type="match status" value="1"/>
</dbReference>
<sequence length="411" mass="43150">MRAWLVIALLAGCAEPVVPDEPADASAPPRDAGIVALDARTPEPDAAVEPEPSVRVVFPPSGATSAERITIRGTARNVEHVRVAGVDAQSDDGFATWHAEVPLALGAQTITVEAGHAHAEIELERAASDDDVARGDGPRNLRIFGLAMSDDARTAYVCDDIDDGVITIDVATGARVLATGGESGATIGYELVQPTAIALDPPRQRALLADDGALIGADLASREQRIVSPAHGDLAAIVHDGDRVIALDAEHDAIVAIDLATGARTTLTDETSGTGPSMRVAFRMDVDRTARRAYATLQYRNDVLEIDLATGARRVLSGSGAPMTEPVALAVAPDRGELFVWTSERTIVAVDLASGTRRALGGSGFTLERIQALVMREGVLWAYERGANALLAIDPETGDRVVLSRGDAQPY</sequence>
<dbReference type="InterPro" id="IPR051200">
    <property type="entry name" value="Host-pathogen_enzymatic-act"/>
</dbReference>
<proteinExistence type="predicted"/>
<keyword evidence="2" id="KW-1185">Reference proteome</keyword>
<dbReference type="Proteomes" id="UP000034883">
    <property type="component" value="Chromosome"/>
</dbReference>
<protein>
    <submittedName>
        <fullName evidence="1">Uncharacterized protein</fullName>
    </submittedName>
</protein>
<dbReference type="RefSeq" id="WP_053231482.1">
    <property type="nucleotide sequence ID" value="NZ_CP011125.1"/>
</dbReference>
<dbReference type="PANTHER" id="PTHR47197:SF3">
    <property type="entry name" value="DIHYDRO-HEME D1 DEHYDROGENASE"/>
    <property type="match status" value="1"/>
</dbReference>
<dbReference type="Gene3D" id="2.60.40.10">
    <property type="entry name" value="Immunoglobulins"/>
    <property type="match status" value="1"/>
</dbReference>